<evidence type="ECO:0000256" key="5">
    <source>
        <dbReference type="ARBA" id="ARBA00022989"/>
    </source>
</evidence>
<dbReference type="PANTHER" id="PTHR30406:SF8">
    <property type="entry name" value="SULFATE TRANSPORT SYSTEM PERMEASE PROTEIN CYST"/>
    <property type="match status" value="1"/>
</dbReference>
<dbReference type="SUPFAM" id="SSF161098">
    <property type="entry name" value="MetI-like"/>
    <property type="match status" value="1"/>
</dbReference>
<proteinExistence type="inferred from homology"/>
<keyword evidence="3 9" id="KW-0813">Transport</keyword>
<feature type="compositionally biased region" description="Gly residues" evidence="10">
    <location>
        <begin position="292"/>
        <end position="301"/>
    </location>
</feature>
<evidence type="ECO:0000259" key="11">
    <source>
        <dbReference type="PROSITE" id="PS50928"/>
    </source>
</evidence>
<dbReference type="Pfam" id="PF00528">
    <property type="entry name" value="BPD_transp_1"/>
    <property type="match status" value="1"/>
</dbReference>
<evidence type="ECO:0000256" key="4">
    <source>
        <dbReference type="ARBA" id="ARBA00022692"/>
    </source>
</evidence>
<dbReference type="Gene3D" id="1.10.3720.10">
    <property type="entry name" value="MetI-like"/>
    <property type="match status" value="1"/>
</dbReference>
<name>A0A150TSZ7_SORCE</name>
<evidence type="ECO:0000256" key="8">
    <source>
        <dbReference type="ARBA" id="ARBA00025323"/>
    </source>
</evidence>
<feature type="transmembrane region" description="Helical" evidence="9">
    <location>
        <begin position="12"/>
        <end position="38"/>
    </location>
</feature>
<dbReference type="PROSITE" id="PS50928">
    <property type="entry name" value="ABC_TM1"/>
    <property type="match status" value="1"/>
</dbReference>
<evidence type="ECO:0000256" key="3">
    <source>
        <dbReference type="ARBA" id="ARBA00022448"/>
    </source>
</evidence>
<dbReference type="FunFam" id="1.10.3720.10:FF:000004">
    <property type="entry name" value="Sulfate transport system permease protein CysT"/>
    <property type="match status" value="1"/>
</dbReference>
<feature type="transmembrane region" description="Helical" evidence="9">
    <location>
        <begin position="133"/>
        <end position="157"/>
    </location>
</feature>
<feature type="region of interest" description="Disordered" evidence="10">
    <location>
        <begin position="276"/>
        <end position="301"/>
    </location>
</feature>
<feature type="transmembrane region" description="Helical" evidence="9">
    <location>
        <begin position="99"/>
        <end position="121"/>
    </location>
</feature>
<feature type="compositionally biased region" description="Low complexity" evidence="10">
    <location>
        <begin position="282"/>
        <end position="291"/>
    </location>
</feature>
<feature type="transmembrane region" description="Helical" evidence="9">
    <location>
        <begin position="189"/>
        <end position="210"/>
    </location>
</feature>
<comment type="subunit">
    <text evidence="2">The complex is composed of two ATP-binding proteins (CysA), two transmembrane proteins (CysT and CysW) and a solute-binding protein (CysP).</text>
</comment>
<organism evidence="12 13">
    <name type="scientific">Sorangium cellulosum</name>
    <name type="common">Polyangium cellulosum</name>
    <dbReference type="NCBI Taxonomy" id="56"/>
    <lineage>
        <taxon>Bacteria</taxon>
        <taxon>Pseudomonadati</taxon>
        <taxon>Myxococcota</taxon>
        <taxon>Polyangia</taxon>
        <taxon>Polyangiales</taxon>
        <taxon>Polyangiaceae</taxon>
        <taxon>Sorangium</taxon>
    </lineage>
</organism>
<evidence type="ECO:0000256" key="2">
    <source>
        <dbReference type="ARBA" id="ARBA00011779"/>
    </source>
</evidence>
<evidence type="ECO:0000256" key="7">
    <source>
        <dbReference type="ARBA" id="ARBA00023136"/>
    </source>
</evidence>
<protein>
    <recommendedName>
        <fullName evidence="9">Sulfate transport system permease protein CysT</fullName>
    </recommendedName>
</protein>
<feature type="domain" description="ABC transmembrane type-1" evidence="11">
    <location>
        <begin position="61"/>
        <end position="264"/>
    </location>
</feature>
<dbReference type="InterPro" id="IPR005667">
    <property type="entry name" value="Sulph_transpt2"/>
</dbReference>
<comment type="subcellular location">
    <subcellularLocation>
        <location evidence="1">Cell membrane</location>
        <topology evidence="1">Multi-pass membrane protein</topology>
    </subcellularLocation>
</comment>
<comment type="function">
    <text evidence="9">Part of the ABC transporter complex (TC 3.A.1.6.1) involved in sulfate/thiosulfate import.</text>
</comment>
<dbReference type="InterPro" id="IPR000515">
    <property type="entry name" value="MetI-like"/>
</dbReference>
<dbReference type="AlphaFoldDB" id="A0A150TSZ7"/>
<dbReference type="GO" id="GO:0015419">
    <property type="term" value="F:ABC-type sulfate transporter activity"/>
    <property type="evidence" value="ECO:0007669"/>
    <property type="project" value="UniProtKB-UniRule"/>
</dbReference>
<keyword evidence="5 9" id="KW-1133">Transmembrane helix</keyword>
<gene>
    <name evidence="12" type="ORF">BE21_27125</name>
</gene>
<comment type="similarity">
    <text evidence="9">Belongs to the binding-protein-dependent transport system permease family. CysTW subfamily.</text>
</comment>
<dbReference type="GO" id="GO:0005886">
    <property type="term" value="C:plasma membrane"/>
    <property type="evidence" value="ECO:0007669"/>
    <property type="project" value="UniProtKB-SubCell"/>
</dbReference>
<keyword evidence="4 9" id="KW-0812">Transmembrane</keyword>
<evidence type="ECO:0000256" key="6">
    <source>
        <dbReference type="ARBA" id="ARBA00023032"/>
    </source>
</evidence>
<dbReference type="InterPro" id="IPR035906">
    <property type="entry name" value="MetI-like_sf"/>
</dbReference>
<comment type="caution">
    <text evidence="9">Lacks conserved residue(s) required for the propagation of feature annotation.</text>
</comment>
<evidence type="ECO:0000313" key="13">
    <source>
        <dbReference type="Proteomes" id="UP000075502"/>
    </source>
</evidence>
<dbReference type="NCBIfam" id="TIGR02139">
    <property type="entry name" value="permease_CysT"/>
    <property type="match status" value="1"/>
</dbReference>
<dbReference type="NCBIfam" id="TIGR00969">
    <property type="entry name" value="3a0106s02"/>
    <property type="match status" value="1"/>
</dbReference>
<dbReference type="InterPro" id="IPR011865">
    <property type="entry name" value="CysT_permease"/>
</dbReference>
<feature type="transmembrane region" description="Helical" evidence="9">
    <location>
        <begin position="58"/>
        <end position="87"/>
    </location>
</feature>
<comment type="function">
    <text evidence="8">Part of the ABC transporter complex CysAWTP (TC 3.A.1.6.1) involved in sulfate/thiosulfate import. Probably responsible for the translocation of the substrate across the membrane.</text>
</comment>
<dbReference type="PANTHER" id="PTHR30406">
    <property type="entry name" value="SULFATE TRANSPORT SYSTEM PERMEASE PROTEIN"/>
    <property type="match status" value="1"/>
</dbReference>
<comment type="caution">
    <text evidence="12">The sequence shown here is derived from an EMBL/GenBank/DDBJ whole genome shotgun (WGS) entry which is preliminary data.</text>
</comment>
<keyword evidence="6 9" id="KW-0764">Sulfate transport</keyword>
<evidence type="ECO:0000256" key="1">
    <source>
        <dbReference type="ARBA" id="ARBA00004651"/>
    </source>
</evidence>
<evidence type="ECO:0000256" key="9">
    <source>
        <dbReference type="RuleBase" id="RU366001"/>
    </source>
</evidence>
<dbReference type="CDD" id="cd06261">
    <property type="entry name" value="TM_PBP2"/>
    <property type="match status" value="1"/>
</dbReference>
<evidence type="ECO:0000313" key="12">
    <source>
        <dbReference type="EMBL" id="KYG07829.1"/>
    </source>
</evidence>
<evidence type="ECO:0000256" key="10">
    <source>
        <dbReference type="SAM" id="MobiDB-lite"/>
    </source>
</evidence>
<sequence>MALLWRRQSVLPGFGLAMGITVTYLSLLVLVPLSMIFLRTATLGPGEIWDVVTSPRAIASLKISFSASLLAAGINAVFGVLVAWVLVRYSFPGKSIVDALVDLPFALPTAVGGIALTAIYAQQGWVGRFLYPLGIQSAFSRLGVVIALTFVGLPFVVRTVQPVMEELEVDQEEAAASLGAGRFEIFRRILLPALWPSILTGFAMSFARAFGEYGSVVFISGNMPLKTEIMPLVIMTKLEQYDYAGATALALLMLICSFVLLFVINRLQRWSGSRVSSRSPVEAPRAAPEGSAGAGAPGAAS</sequence>
<keyword evidence="7 9" id="KW-0472">Membrane</keyword>
<dbReference type="Proteomes" id="UP000075502">
    <property type="component" value="Unassembled WGS sequence"/>
</dbReference>
<dbReference type="EMBL" id="JEME01001186">
    <property type="protein sequence ID" value="KYG07829.1"/>
    <property type="molecule type" value="Genomic_DNA"/>
</dbReference>
<accession>A0A150TSZ7</accession>
<feature type="transmembrane region" description="Helical" evidence="9">
    <location>
        <begin position="243"/>
        <end position="264"/>
    </location>
</feature>
<reference evidence="12 13" key="1">
    <citation type="submission" date="2014-02" db="EMBL/GenBank/DDBJ databases">
        <title>The small core and large imbalanced accessory genome model reveals a collaborative survival strategy of Sorangium cellulosum strains in nature.</title>
        <authorList>
            <person name="Han K."/>
            <person name="Peng R."/>
            <person name="Blom J."/>
            <person name="Li Y.-Z."/>
        </authorList>
    </citation>
    <scope>NUCLEOTIDE SEQUENCE [LARGE SCALE GENOMIC DNA]</scope>
    <source>
        <strain evidence="12 13">So0007-03</strain>
    </source>
</reference>